<dbReference type="EMBL" id="BPQB01000006">
    <property type="protein sequence ID" value="GJE87551.1"/>
    <property type="molecule type" value="Genomic_DNA"/>
</dbReference>
<dbReference type="SUPFAM" id="SSF50129">
    <property type="entry name" value="GroES-like"/>
    <property type="match status" value="1"/>
</dbReference>
<dbReference type="Pfam" id="PF00107">
    <property type="entry name" value="ADH_zinc_N"/>
    <property type="match status" value="1"/>
</dbReference>
<accession>A0A9P3L9R4</accession>
<dbReference type="InterPro" id="IPR013149">
    <property type="entry name" value="ADH-like_C"/>
</dbReference>
<dbReference type="SMART" id="SM00829">
    <property type="entry name" value="PKS_ER"/>
    <property type="match status" value="1"/>
</dbReference>
<dbReference type="OrthoDB" id="10257049at2759"/>
<gene>
    <name evidence="2" type="ORF">PsYK624_036340</name>
</gene>
<dbReference type="PANTHER" id="PTHR45348:SF2">
    <property type="entry name" value="ZINC-TYPE ALCOHOL DEHYDROGENASE-LIKE PROTEIN C2E1P3.01"/>
    <property type="match status" value="1"/>
</dbReference>
<proteinExistence type="predicted"/>
<dbReference type="Proteomes" id="UP000703269">
    <property type="component" value="Unassembled WGS sequence"/>
</dbReference>
<dbReference type="PANTHER" id="PTHR45348">
    <property type="entry name" value="HYPOTHETICAL OXIDOREDUCTASE (EUROFUNG)"/>
    <property type="match status" value="1"/>
</dbReference>
<organism evidence="2 3">
    <name type="scientific">Phanerochaete sordida</name>
    <dbReference type="NCBI Taxonomy" id="48140"/>
    <lineage>
        <taxon>Eukaryota</taxon>
        <taxon>Fungi</taxon>
        <taxon>Dikarya</taxon>
        <taxon>Basidiomycota</taxon>
        <taxon>Agaricomycotina</taxon>
        <taxon>Agaricomycetes</taxon>
        <taxon>Polyporales</taxon>
        <taxon>Phanerochaetaceae</taxon>
        <taxon>Phanerochaete</taxon>
    </lineage>
</organism>
<sequence>MSAQIPTTMKALISQPDKTAKVESVPVPEIGDDEVLVKVVAVALNPTDWFHIQIFGAPGMIAGCDYSGTVVKVGRNVSARAVGEHVAGFAHGGGFRDRGAFAEYLKTDADLCWPVPARTLSHEQAAAMGCGYWTAAQTLFHPDRLGLVEVPNKVDEEEWVLIYGGSGSVGLYAIQLAHLAGYKVVTTASPRNHALCRSLGADAVVDYNAPDALAQVKALTHDSIRVALDAISEADTQLFAARALAPGGQLVTILAVSDAVKQARPDVAARNTLVYTSLGRPFVFAGKLDVPASAGDRAFMVRWLAKTPALVSEGKVRPNPTKLFEGGLEGINDGLKYMQEGKHSGQKIVYRIAD</sequence>
<dbReference type="InterPro" id="IPR013154">
    <property type="entry name" value="ADH-like_N"/>
</dbReference>
<protein>
    <submittedName>
        <fullName evidence="2">Zinc-binding alcohol dehydrogenase family protein</fullName>
    </submittedName>
</protein>
<evidence type="ECO:0000313" key="2">
    <source>
        <dbReference type="EMBL" id="GJE87551.1"/>
    </source>
</evidence>
<feature type="domain" description="Enoyl reductase (ER)" evidence="1">
    <location>
        <begin position="14"/>
        <end position="349"/>
    </location>
</feature>
<comment type="caution">
    <text evidence="2">The sequence shown here is derived from an EMBL/GenBank/DDBJ whole genome shotgun (WGS) entry which is preliminary data.</text>
</comment>
<dbReference type="InterPro" id="IPR020843">
    <property type="entry name" value="ER"/>
</dbReference>
<dbReference type="InterPro" id="IPR047122">
    <property type="entry name" value="Trans-enoyl_RdTase-like"/>
</dbReference>
<dbReference type="InterPro" id="IPR011032">
    <property type="entry name" value="GroES-like_sf"/>
</dbReference>
<dbReference type="Pfam" id="PF08240">
    <property type="entry name" value="ADH_N"/>
    <property type="match status" value="1"/>
</dbReference>
<reference evidence="2 3" key="1">
    <citation type="submission" date="2021-08" db="EMBL/GenBank/DDBJ databases">
        <title>Draft Genome Sequence of Phanerochaete sordida strain YK-624.</title>
        <authorList>
            <person name="Mori T."/>
            <person name="Dohra H."/>
            <person name="Suzuki T."/>
            <person name="Kawagishi H."/>
            <person name="Hirai H."/>
        </authorList>
    </citation>
    <scope>NUCLEOTIDE SEQUENCE [LARGE SCALE GENOMIC DNA]</scope>
    <source>
        <strain evidence="2 3">YK-624</strain>
    </source>
</reference>
<name>A0A9P3L9R4_9APHY</name>
<dbReference type="SUPFAM" id="SSF51735">
    <property type="entry name" value="NAD(P)-binding Rossmann-fold domains"/>
    <property type="match status" value="1"/>
</dbReference>
<keyword evidence="3" id="KW-1185">Reference proteome</keyword>
<dbReference type="GO" id="GO:0016651">
    <property type="term" value="F:oxidoreductase activity, acting on NAD(P)H"/>
    <property type="evidence" value="ECO:0007669"/>
    <property type="project" value="InterPro"/>
</dbReference>
<evidence type="ECO:0000313" key="3">
    <source>
        <dbReference type="Proteomes" id="UP000703269"/>
    </source>
</evidence>
<dbReference type="Gene3D" id="3.90.180.10">
    <property type="entry name" value="Medium-chain alcohol dehydrogenases, catalytic domain"/>
    <property type="match status" value="1"/>
</dbReference>
<dbReference type="CDD" id="cd08249">
    <property type="entry name" value="enoyl_reductase_like"/>
    <property type="match status" value="1"/>
</dbReference>
<evidence type="ECO:0000259" key="1">
    <source>
        <dbReference type="SMART" id="SM00829"/>
    </source>
</evidence>
<dbReference type="InterPro" id="IPR036291">
    <property type="entry name" value="NAD(P)-bd_dom_sf"/>
</dbReference>
<dbReference type="Gene3D" id="3.40.50.720">
    <property type="entry name" value="NAD(P)-binding Rossmann-like Domain"/>
    <property type="match status" value="1"/>
</dbReference>
<dbReference type="AlphaFoldDB" id="A0A9P3L9R4"/>